<dbReference type="Proteomes" id="UP000540412">
    <property type="component" value="Unassembled WGS sequence"/>
</dbReference>
<evidence type="ECO:0000313" key="1">
    <source>
        <dbReference type="EMBL" id="MBB5911195.1"/>
    </source>
</evidence>
<sequence>MSAAVHAREVLRFDHAAADGSGDAAATLARRYTEAARSLDAR</sequence>
<comment type="caution">
    <text evidence="1">The sequence shown here is derived from an EMBL/GenBank/DDBJ whole genome shotgun (WGS) entry which is preliminary data.</text>
</comment>
<keyword evidence="2" id="KW-1185">Reference proteome</keyword>
<proteinExistence type="predicted"/>
<name>A0A7W9P859_9NOCA</name>
<dbReference type="EMBL" id="JACHIT010000001">
    <property type="protein sequence ID" value="MBB5911195.1"/>
    <property type="molecule type" value="Genomic_DNA"/>
</dbReference>
<reference evidence="1 2" key="1">
    <citation type="submission" date="2020-08" db="EMBL/GenBank/DDBJ databases">
        <title>Sequencing the genomes of 1000 actinobacteria strains.</title>
        <authorList>
            <person name="Klenk H.-P."/>
        </authorList>
    </citation>
    <scope>NUCLEOTIDE SEQUENCE [LARGE SCALE GENOMIC DNA]</scope>
    <source>
        <strain evidence="1 2">DSM 43582</strain>
    </source>
</reference>
<gene>
    <name evidence="1" type="ORF">BJY24_000062</name>
</gene>
<organism evidence="1 2">
    <name type="scientific">Nocardia transvalensis</name>
    <dbReference type="NCBI Taxonomy" id="37333"/>
    <lineage>
        <taxon>Bacteria</taxon>
        <taxon>Bacillati</taxon>
        <taxon>Actinomycetota</taxon>
        <taxon>Actinomycetes</taxon>
        <taxon>Mycobacteriales</taxon>
        <taxon>Nocardiaceae</taxon>
        <taxon>Nocardia</taxon>
    </lineage>
</organism>
<dbReference type="RefSeq" id="WP_276325743.1">
    <property type="nucleotide sequence ID" value="NZ_JACHIT010000001.1"/>
</dbReference>
<protein>
    <submittedName>
        <fullName evidence="1">Uncharacterized protein</fullName>
    </submittedName>
</protein>
<dbReference type="AlphaFoldDB" id="A0A7W9P859"/>
<evidence type="ECO:0000313" key="2">
    <source>
        <dbReference type="Proteomes" id="UP000540412"/>
    </source>
</evidence>
<accession>A0A7W9P859</accession>